<evidence type="ECO:0000256" key="2">
    <source>
        <dbReference type="SAM" id="SignalP"/>
    </source>
</evidence>
<feature type="signal peptide" evidence="2">
    <location>
        <begin position="1"/>
        <end position="24"/>
    </location>
</feature>
<dbReference type="Proteomes" id="UP000469440">
    <property type="component" value="Unassembled WGS sequence"/>
</dbReference>
<evidence type="ECO:0008006" key="5">
    <source>
        <dbReference type="Google" id="ProtNLM"/>
    </source>
</evidence>
<feature type="region of interest" description="Disordered" evidence="1">
    <location>
        <begin position="148"/>
        <end position="208"/>
    </location>
</feature>
<dbReference type="AlphaFoldDB" id="A0A6N8I3P2"/>
<comment type="caution">
    <text evidence="3">The sequence shown here is derived from an EMBL/GenBank/DDBJ whole genome shotgun (WGS) entry which is preliminary data.</text>
</comment>
<reference evidence="3 4" key="1">
    <citation type="submission" date="2019-09" db="EMBL/GenBank/DDBJ databases">
        <title>Genome sequence of Clostridium sp. EA1.</title>
        <authorList>
            <person name="Poehlein A."/>
            <person name="Bengelsdorf F.R."/>
            <person name="Daniel R."/>
        </authorList>
    </citation>
    <scope>NUCLEOTIDE SEQUENCE [LARGE SCALE GENOMIC DNA]</scope>
    <source>
        <strain evidence="3 4">EA1</strain>
    </source>
</reference>
<name>A0A6N8I3P2_9FIRM</name>
<organism evidence="3 4">
    <name type="scientific">Caproicibacter fermentans</name>
    <dbReference type="NCBI Taxonomy" id="2576756"/>
    <lineage>
        <taxon>Bacteria</taxon>
        <taxon>Bacillati</taxon>
        <taxon>Bacillota</taxon>
        <taxon>Clostridia</taxon>
        <taxon>Eubacteriales</taxon>
        <taxon>Acutalibacteraceae</taxon>
        <taxon>Caproicibacter</taxon>
    </lineage>
</organism>
<proteinExistence type="predicted"/>
<protein>
    <recommendedName>
        <fullName evidence="5">Lipoprotein</fullName>
    </recommendedName>
</protein>
<sequence length="239" mass="23104">MKFQNKFCAVLCAALLLVSLAACSKAGGADSVETGKMSKDSSSQTQIVGKVTSVVGNQVTLAIGTLSGSGEKSGSARSGSSGSGGRKRSGSSASSRESSSSSAPSSAEPSSSSSASSKAEGTSSGLITLTGETQTVLIPVGLSLTMGGTKSGASSGGTGNSQSEAKGGAPTGGGELPGRSDSTPGGKSGSAQGAGTAMTTQRTRDFSSITKGMILQITEKTLSDGTQGIVKVAVLSESA</sequence>
<dbReference type="EMBL" id="VWXL01000100">
    <property type="protein sequence ID" value="MVB12578.1"/>
    <property type="molecule type" value="Genomic_DNA"/>
</dbReference>
<feature type="compositionally biased region" description="Polar residues" evidence="1">
    <location>
        <begin position="180"/>
        <end position="208"/>
    </location>
</feature>
<accession>A0A6N8I3P2</accession>
<evidence type="ECO:0000313" key="4">
    <source>
        <dbReference type="Proteomes" id="UP000469440"/>
    </source>
</evidence>
<feature type="chain" id="PRO_5039189366" description="Lipoprotein" evidence="2">
    <location>
        <begin position="25"/>
        <end position="239"/>
    </location>
</feature>
<evidence type="ECO:0000313" key="3">
    <source>
        <dbReference type="EMBL" id="MVB12578.1"/>
    </source>
</evidence>
<feature type="region of interest" description="Disordered" evidence="1">
    <location>
        <begin position="66"/>
        <end position="127"/>
    </location>
</feature>
<dbReference type="RefSeq" id="WP_156991254.1">
    <property type="nucleotide sequence ID" value="NZ_VWXL01000100.1"/>
</dbReference>
<dbReference type="OrthoDB" id="10013967at2"/>
<evidence type="ECO:0000256" key="1">
    <source>
        <dbReference type="SAM" id="MobiDB-lite"/>
    </source>
</evidence>
<keyword evidence="4" id="KW-1185">Reference proteome</keyword>
<keyword evidence="2" id="KW-0732">Signal</keyword>
<dbReference type="PROSITE" id="PS51257">
    <property type="entry name" value="PROKAR_LIPOPROTEIN"/>
    <property type="match status" value="1"/>
</dbReference>
<feature type="compositionally biased region" description="Low complexity" evidence="1">
    <location>
        <begin position="68"/>
        <end position="80"/>
    </location>
</feature>
<feature type="compositionally biased region" description="Low complexity" evidence="1">
    <location>
        <begin position="90"/>
        <end position="125"/>
    </location>
</feature>
<gene>
    <name evidence="3" type="ORF">CAFE_33190</name>
</gene>